<dbReference type="InterPro" id="IPR041588">
    <property type="entry name" value="Integrase_H2C2"/>
</dbReference>
<protein>
    <recommendedName>
        <fullName evidence="2">Integrase catalytic domain-containing protein</fullName>
    </recommendedName>
</protein>
<proteinExistence type="predicted"/>
<feature type="domain" description="Integrase catalytic" evidence="2">
    <location>
        <begin position="339"/>
        <end position="499"/>
    </location>
</feature>
<dbReference type="Pfam" id="PF17921">
    <property type="entry name" value="Integrase_H2C2"/>
    <property type="match status" value="1"/>
</dbReference>
<dbReference type="PANTHER" id="PTHR37984:SF5">
    <property type="entry name" value="PROTEIN NYNRIN-LIKE"/>
    <property type="match status" value="1"/>
</dbReference>
<dbReference type="FunFam" id="1.10.340.70:FF:000001">
    <property type="entry name" value="Retrovirus-related Pol polyprotein from transposon gypsy-like Protein"/>
    <property type="match status" value="1"/>
</dbReference>
<name>A0AAD5L8U8_PYTIN</name>
<evidence type="ECO:0000313" key="3">
    <source>
        <dbReference type="EMBL" id="KAJ0392089.1"/>
    </source>
</evidence>
<evidence type="ECO:0000259" key="2">
    <source>
        <dbReference type="PROSITE" id="PS50994"/>
    </source>
</evidence>
<dbReference type="PROSITE" id="PS51257">
    <property type="entry name" value="PROKAR_LIPOPROTEIN"/>
    <property type="match status" value="1"/>
</dbReference>
<dbReference type="InterPro" id="IPR001584">
    <property type="entry name" value="Integrase_cat-core"/>
</dbReference>
<reference evidence="3" key="1">
    <citation type="submission" date="2021-12" db="EMBL/GenBank/DDBJ databases">
        <title>Prjna785345.</title>
        <authorList>
            <person name="Rujirawat T."/>
            <person name="Krajaejun T."/>
        </authorList>
    </citation>
    <scope>NUCLEOTIDE SEQUENCE</scope>
    <source>
        <strain evidence="3">Pi057C3</strain>
    </source>
</reference>
<keyword evidence="4" id="KW-1185">Reference proteome</keyword>
<dbReference type="PANTHER" id="PTHR37984">
    <property type="entry name" value="PROTEIN CBG26694"/>
    <property type="match status" value="1"/>
</dbReference>
<dbReference type="AlphaFoldDB" id="A0AAD5L8U8"/>
<organism evidence="3 4">
    <name type="scientific">Pythium insidiosum</name>
    <name type="common">Pythiosis disease agent</name>
    <dbReference type="NCBI Taxonomy" id="114742"/>
    <lineage>
        <taxon>Eukaryota</taxon>
        <taxon>Sar</taxon>
        <taxon>Stramenopiles</taxon>
        <taxon>Oomycota</taxon>
        <taxon>Peronosporomycetes</taxon>
        <taxon>Pythiales</taxon>
        <taxon>Pythiaceae</taxon>
        <taxon>Pythium</taxon>
    </lineage>
</organism>
<dbReference type="PROSITE" id="PS50994">
    <property type="entry name" value="INTEGRASE"/>
    <property type="match status" value="1"/>
</dbReference>
<dbReference type="SUPFAM" id="SSF53098">
    <property type="entry name" value="Ribonuclease H-like"/>
    <property type="match status" value="1"/>
</dbReference>
<evidence type="ECO:0000313" key="4">
    <source>
        <dbReference type="Proteomes" id="UP001209570"/>
    </source>
</evidence>
<feature type="region of interest" description="Disordered" evidence="1">
    <location>
        <begin position="93"/>
        <end position="157"/>
    </location>
</feature>
<dbReference type="Proteomes" id="UP001209570">
    <property type="component" value="Unassembled WGS sequence"/>
</dbReference>
<dbReference type="Pfam" id="PF00665">
    <property type="entry name" value="rve"/>
    <property type="match status" value="1"/>
</dbReference>
<evidence type="ECO:0000256" key="1">
    <source>
        <dbReference type="SAM" id="MobiDB-lite"/>
    </source>
</evidence>
<gene>
    <name evidence="3" type="ORF">P43SY_011780</name>
</gene>
<dbReference type="InterPro" id="IPR036397">
    <property type="entry name" value="RNaseH_sf"/>
</dbReference>
<dbReference type="Gene3D" id="3.30.420.10">
    <property type="entry name" value="Ribonuclease H-like superfamily/Ribonuclease H"/>
    <property type="match status" value="2"/>
</dbReference>
<dbReference type="Gene3D" id="1.10.340.70">
    <property type="match status" value="1"/>
</dbReference>
<dbReference type="InterPro" id="IPR050951">
    <property type="entry name" value="Retrovirus_Pol_polyprotein"/>
</dbReference>
<sequence>MLRGLARARELGIRDVAVQQCQGTIGCNEARLQVLLNRFTGLRTSFDSLELAHVKREFNSPADFLASKALQGDNVHVSDVEGLQQLRELNKLQRSAVQRSDSTRAESNAEPETDQRESAPLCDLLDNSAEAESSDDSSTHHGRSRQHGAHDAAHLADAQDEAEVFVATPDSQRWCSPSSASTVVTPVGERRRRWKQHQENDAAHAALMRFLRGELDQLTQHQARDAVKLADAYAIDEDGLLPYVGTARRRTRAREQADRPESLARLVVPSTLRADVLHLAHDDYQGGHQGVTRTFERLKCEYYWPGMYRDVERHVRECIDCSSAKGRPANPGPSPGNVLPERPFQVVSMDFVTPLPASRQGNTSLLLFQDSFSGFVVTKAMSDTSALAVAQACDQTVFQRYGASSTIRHDQDPRFMSEVFTQFRMMLGSKQRATLAYRPQANGQQERSVQTVIRCVRAYIESPDQDDWEDAVYRLMFAINTSVDAVRRETPFFLVHGWDAKTTVSAMLAREPQGRDKLDAYLWRLQVQRQHEYAIEPAKQLQREAKEQRANERNENWASLPEKHKSGFEVWLYYPRVKPGLARKLAHAWHGPFRIAEKSDNYRVKLSVAEQGRKVDAENT</sequence>
<accession>A0AAD5L8U8</accession>
<comment type="caution">
    <text evidence="3">The sequence shown here is derived from an EMBL/GenBank/DDBJ whole genome shotgun (WGS) entry which is preliminary data.</text>
</comment>
<dbReference type="GO" id="GO:0003676">
    <property type="term" value="F:nucleic acid binding"/>
    <property type="evidence" value="ECO:0007669"/>
    <property type="project" value="InterPro"/>
</dbReference>
<dbReference type="EMBL" id="JAKCXM010000723">
    <property type="protein sequence ID" value="KAJ0392089.1"/>
    <property type="molecule type" value="Genomic_DNA"/>
</dbReference>
<dbReference type="InterPro" id="IPR012337">
    <property type="entry name" value="RNaseH-like_sf"/>
</dbReference>
<dbReference type="GO" id="GO:0015074">
    <property type="term" value="P:DNA integration"/>
    <property type="evidence" value="ECO:0007669"/>
    <property type="project" value="InterPro"/>
</dbReference>